<feature type="region of interest" description="Disordered" evidence="1">
    <location>
        <begin position="395"/>
        <end position="474"/>
    </location>
</feature>
<reference evidence="3" key="2">
    <citation type="submission" date="2022-06" db="UniProtKB">
        <authorList>
            <consortium name="EnsemblMetazoa"/>
        </authorList>
    </citation>
    <scope>IDENTIFICATION</scope>
    <source>
        <strain evidence="3">p50T (Dazao)</strain>
    </source>
</reference>
<evidence type="ECO:0000313" key="3">
    <source>
        <dbReference type="EnsemblMetazoa" id="XP_012548886.2"/>
    </source>
</evidence>
<feature type="region of interest" description="Disordered" evidence="1">
    <location>
        <begin position="757"/>
        <end position="780"/>
    </location>
</feature>
<feature type="compositionally biased region" description="Basic and acidic residues" evidence="1">
    <location>
        <begin position="868"/>
        <end position="879"/>
    </location>
</feature>
<keyword evidence="4" id="KW-1185">Reference proteome</keyword>
<evidence type="ECO:0000313" key="4">
    <source>
        <dbReference type="Proteomes" id="UP000005204"/>
    </source>
</evidence>
<dbReference type="Gene3D" id="1.10.150.50">
    <property type="entry name" value="Transcription Factor, Ets-1"/>
    <property type="match status" value="1"/>
</dbReference>
<dbReference type="PANTHER" id="PTHR12247:SF138">
    <property type="entry name" value="POLYHOMEOTIC DISTAL, ISOFORM A-RELATED"/>
    <property type="match status" value="1"/>
</dbReference>
<dbReference type="GO" id="GO:0042393">
    <property type="term" value="F:histone binding"/>
    <property type="evidence" value="ECO:0007669"/>
    <property type="project" value="TreeGrafter"/>
</dbReference>
<name>A0A8R2GBB7_BOMMO</name>
<evidence type="ECO:0000259" key="2">
    <source>
        <dbReference type="PROSITE" id="PS50105"/>
    </source>
</evidence>
<dbReference type="GO" id="GO:0035102">
    <property type="term" value="C:PRC1 complex"/>
    <property type="evidence" value="ECO:0007669"/>
    <property type="project" value="TreeGrafter"/>
</dbReference>
<dbReference type="PANTHER" id="PTHR12247">
    <property type="entry name" value="POLYCOMB GROUP PROTEIN"/>
    <property type="match status" value="1"/>
</dbReference>
<dbReference type="EnsemblMetazoa" id="XM_012693432.3">
    <property type="protein sequence ID" value="XP_012548886.2"/>
    <property type="gene ID" value="GeneID_100529124"/>
</dbReference>
<dbReference type="InterPro" id="IPR001660">
    <property type="entry name" value="SAM"/>
</dbReference>
<feature type="compositionally biased region" description="Polar residues" evidence="1">
    <location>
        <begin position="116"/>
        <end position="138"/>
    </location>
</feature>
<dbReference type="AlphaFoldDB" id="A0A8R2GBB7"/>
<dbReference type="GO" id="GO:0003682">
    <property type="term" value="F:chromatin binding"/>
    <property type="evidence" value="ECO:0007669"/>
    <property type="project" value="TreeGrafter"/>
</dbReference>
<dbReference type="InterPro" id="IPR050548">
    <property type="entry name" value="PcG_chromatin_remod_factors"/>
</dbReference>
<dbReference type="Pfam" id="PF00536">
    <property type="entry name" value="SAM_1"/>
    <property type="match status" value="1"/>
</dbReference>
<dbReference type="InterPro" id="IPR013761">
    <property type="entry name" value="SAM/pointed_sf"/>
</dbReference>
<reference evidence="4" key="1">
    <citation type="journal article" date="2008" name="Insect Biochem. Mol. Biol.">
        <title>The genome of a lepidopteran model insect, the silkworm Bombyx mori.</title>
        <authorList>
            <consortium name="International Silkworm Genome Consortium"/>
        </authorList>
    </citation>
    <scope>NUCLEOTIDE SEQUENCE [LARGE SCALE GENOMIC DNA]</scope>
    <source>
        <strain evidence="4">p50T</strain>
    </source>
</reference>
<dbReference type="SUPFAM" id="SSF47769">
    <property type="entry name" value="SAM/Pointed domain"/>
    <property type="match status" value="1"/>
</dbReference>
<feature type="region of interest" description="Disordered" evidence="1">
    <location>
        <begin position="109"/>
        <end position="138"/>
    </location>
</feature>
<proteinExistence type="predicted"/>
<feature type="domain" description="SAM" evidence="2">
    <location>
        <begin position="951"/>
        <end position="1015"/>
    </location>
</feature>
<accession>A0A8R2GBB7</accession>
<feature type="region of interest" description="Disordered" evidence="1">
    <location>
        <begin position="868"/>
        <end position="942"/>
    </location>
</feature>
<dbReference type="SMART" id="SM00454">
    <property type="entry name" value="SAM"/>
    <property type="match status" value="1"/>
</dbReference>
<organism evidence="3 4">
    <name type="scientific">Bombyx mori</name>
    <name type="common">Silk moth</name>
    <dbReference type="NCBI Taxonomy" id="7091"/>
    <lineage>
        <taxon>Eukaryota</taxon>
        <taxon>Metazoa</taxon>
        <taxon>Ecdysozoa</taxon>
        <taxon>Arthropoda</taxon>
        <taxon>Hexapoda</taxon>
        <taxon>Insecta</taxon>
        <taxon>Pterygota</taxon>
        <taxon>Neoptera</taxon>
        <taxon>Endopterygota</taxon>
        <taxon>Lepidoptera</taxon>
        <taxon>Glossata</taxon>
        <taxon>Ditrysia</taxon>
        <taxon>Bombycoidea</taxon>
        <taxon>Bombycidae</taxon>
        <taxon>Bombycinae</taxon>
        <taxon>Bombyx</taxon>
    </lineage>
</organism>
<feature type="compositionally biased region" description="Low complexity" evidence="1">
    <location>
        <begin position="903"/>
        <end position="914"/>
    </location>
</feature>
<feature type="compositionally biased region" description="Polar residues" evidence="1">
    <location>
        <begin position="915"/>
        <end position="940"/>
    </location>
</feature>
<dbReference type="Proteomes" id="UP000005204">
    <property type="component" value="Unassembled WGS sequence"/>
</dbReference>
<protein>
    <recommendedName>
        <fullName evidence="2">SAM domain-containing protein</fullName>
    </recommendedName>
</protein>
<evidence type="ECO:0000256" key="1">
    <source>
        <dbReference type="SAM" id="MobiDB-lite"/>
    </source>
</evidence>
<dbReference type="PROSITE" id="PS50105">
    <property type="entry name" value="SAM_DOMAIN"/>
    <property type="match status" value="1"/>
</dbReference>
<gene>
    <name evidence="3" type="primary">100529124</name>
</gene>
<feature type="compositionally biased region" description="Low complexity" evidence="1">
    <location>
        <begin position="757"/>
        <end position="777"/>
    </location>
</feature>
<dbReference type="CDD" id="cd09577">
    <property type="entry name" value="SAM_Ph1_2_3"/>
    <property type="match status" value="1"/>
</dbReference>
<sequence length="1024" mass="108720">MDFGCRAYRFLYQPVHTQQFNVPGIGEINLSFLASPQSNVNLLYDKNHKPGMSGEIKPQQIVEGQPQVVQHQLSMAQHEPSQQHHQTVTVVSSMPSNMASHQVQQQQTGGGIQQQSNAGITTMPPLQSLPSNAQHPQQLSAEWGHSRVQVIQQPLPNNAYLQQLYNTQGPLLMPGNIALHPGINSQQIQVIAAGKPFQGNQLGPHMLTTQGKQVLQGQAAPFPGYTTIPAIPTTQNQTFVFSSNILPAHSQPTVSGITQQQKQSDMHKCGGKVTGGKVANANAGGNQTVPVQAQCVQVSQPVLSAQQPAQAQIIGPLQTGGQTMQFAPWQISGALPQVWAGGLQAGTLPAGGLLTPNPIFIRGTQPDAPPSMFIQHSPQNTVHHNSVSVACATPTTAKPRASADGISKAPRPLSNILPSGGIRPNSNVSTQTNANQAQNQAKQRGKPGVRSPAPANKQDAANQTNKMQHQIQQPKQQLLVMNSSGQMAQITSVQDKQALNKNLQQQALLQQQIQQQQQSSVQQQQLLHQQQTQQMVQHYQQQGMTLGMQQGTQTLPIAGMPQTISMVQQIHPLGAMGQAGTIVGQLNTTQTAQNTQMTQVQTLQQQPQTLVGNGLVQTSVGMAVQQQTTLSHATPMQAGAVGLIAAPVQGSVMPMQTSTAMVAHVKTEDDKSQQAATPAPVQQIAPQQQMVAESTTDAAVSATPIISSAASVPNNTAAVTTVTTADASISTSTCMGPPPPPDAKPILSKKEIVSVADSTPSSVSPSVSNNSTSVASSAQQTTPILPQLVTTSSVSASTMTSVTTASVASGTSTMFKSTQCTPRHISQAAAHDKGLPKAMVKPNILTHVIEGYVIQEAGEPFAVNRPLREWADKEDKENKLPSSDEPPRKKQMLEGGASLPRISSSNDNHVSESSTQNANVKAEASSNVEMADSQPTSADSAQAKIPNANKWTVAEVCEFIRNIPGCAGYADEFLMQEVDGEALLLIKPEHLVMALSMKLGPALKIVACIDSLRPESEQNLHDHD</sequence>
<dbReference type="GO" id="GO:0045892">
    <property type="term" value="P:negative regulation of DNA-templated transcription"/>
    <property type="evidence" value="ECO:0007669"/>
    <property type="project" value="TreeGrafter"/>
</dbReference>